<comment type="caution">
    <text evidence="1">The sequence shown here is derived from an EMBL/GenBank/DDBJ whole genome shotgun (WGS) entry which is preliminary data.</text>
</comment>
<proteinExistence type="predicted"/>
<organism evidence="1">
    <name type="scientific">marine sediment metagenome</name>
    <dbReference type="NCBI Taxonomy" id="412755"/>
    <lineage>
        <taxon>unclassified sequences</taxon>
        <taxon>metagenomes</taxon>
        <taxon>ecological metagenomes</taxon>
    </lineage>
</organism>
<gene>
    <name evidence="1" type="ORF">LCGC14_3111540</name>
</gene>
<evidence type="ECO:0000313" key="1">
    <source>
        <dbReference type="EMBL" id="KKK51779.1"/>
    </source>
</evidence>
<accession>A0A0F8YCA3</accession>
<sequence>METNITSIQITKETWVRLNSRKSYPSQTFDVIINNLMDYEQAKIKLRNLKK</sequence>
<reference evidence="1" key="1">
    <citation type="journal article" date="2015" name="Nature">
        <title>Complex archaea that bridge the gap between prokaryotes and eukaryotes.</title>
        <authorList>
            <person name="Spang A."/>
            <person name="Saw J.H."/>
            <person name="Jorgensen S.L."/>
            <person name="Zaremba-Niedzwiedzka K."/>
            <person name="Martijn J."/>
            <person name="Lind A.E."/>
            <person name="van Eijk R."/>
            <person name="Schleper C."/>
            <person name="Guy L."/>
            <person name="Ettema T.J."/>
        </authorList>
    </citation>
    <scope>NUCLEOTIDE SEQUENCE</scope>
</reference>
<dbReference type="AlphaFoldDB" id="A0A0F8YCA3"/>
<protein>
    <submittedName>
        <fullName evidence="1">Uncharacterized protein</fullName>
    </submittedName>
</protein>
<dbReference type="EMBL" id="LAZR01067342">
    <property type="protein sequence ID" value="KKK51779.1"/>
    <property type="molecule type" value="Genomic_DNA"/>
</dbReference>
<name>A0A0F8YCA3_9ZZZZ</name>